<dbReference type="Gene3D" id="3.30.70.20">
    <property type="match status" value="1"/>
</dbReference>
<feature type="domain" description="4Fe-4S ferredoxin-type" evidence="4">
    <location>
        <begin position="46"/>
        <end position="73"/>
    </location>
</feature>
<dbReference type="InterPro" id="IPR017896">
    <property type="entry name" value="4Fe4S_Fe-S-bd"/>
</dbReference>
<evidence type="ECO:0000256" key="1">
    <source>
        <dbReference type="ARBA" id="ARBA00022723"/>
    </source>
</evidence>
<feature type="domain" description="4Fe-4S ferredoxin-type" evidence="4">
    <location>
        <begin position="12"/>
        <end position="41"/>
    </location>
</feature>
<name>A0A848C0R4_9FIRM</name>
<evidence type="ECO:0000313" key="7">
    <source>
        <dbReference type="Proteomes" id="UP000591071"/>
    </source>
</evidence>
<dbReference type="Proteomes" id="UP001605989">
    <property type="component" value="Unassembled WGS sequence"/>
</dbReference>
<evidence type="ECO:0000313" key="6">
    <source>
        <dbReference type="EMBL" id="NME28817.1"/>
    </source>
</evidence>
<keyword evidence="3" id="KW-0411">Iron-sulfur</keyword>
<accession>A0A848C0R4</accession>
<dbReference type="SUPFAM" id="SSF54862">
    <property type="entry name" value="4Fe-4S ferredoxins"/>
    <property type="match status" value="1"/>
</dbReference>
<evidence type="ECO:0000256" key="2">
    <source>
        <dbReference type="ARBA" id="ARBA00023004"/>
    </source>
</evidence>
<dbReference type="AlphaFoldDB" id="A0A848C0R4"/>
<keyword evidence="1" id="KW-0479">Metal-binding</keyword>
<evidence type="ECO:0000259" key="4">
    <source>
        <dbReference type="PROSITE" id="PS51379"/>
    </source>
</evidence>
<dbReference type="PROSITE" id="PS51379">
    <property type="entry name" value="4FE4S_FER_2"/>
    <property type="match status" value="2"/>
</dbReference>
<dbReference type="OrthoDB" id="9798098at2"/>
<evidence type="ECO:0000256" key="3">
    <source>
        <dbReference type="ARBA" id="ARBA00023014"/>
    </source>
</evidence>
<dbReference type="Proteomes" id="UP000591071">
    <property type="component" value="Unassembled WGS sequence"/>
</dbReference>
<dbReference type="EMBL" id="JBIEKR010000001">
    <property type="protein sequence ID" value="MFG6271595.1"/>
    <property type="molecule type" value="Genomic_DNA"/>
</dbReference>
<evidence type="ECO:0000313" key="8">
    <source>
        <dbReference type="Proteomes" id="UP001605989"/>
    </source>
</evidence>
<dbReference type="Pfam" id="PF12838">
    <property type="entry name" value="Fer4_7"/>
    <property type="match status" value="1"/>
</dbReference>
<gene>
    <name evidence="5" type="ORF">ACGTZG_00145</name>
    <name evidence="6" type="ORF">HF872_09330</name>
</gene>
<dbReference type="PROSITE" id="PS00198">
    <property type="entry name" value="4FE4S_FER_1"/>
    <property type="match status" value="2"/>
</dbReference>
<dbReference type="RefSeq" id="WP_113855871.1">
    <property type="nucleotide sequence ID" value="NZ_CP011940.1"/>
</dbReference>
<dbReference type="GO" id="GO:0046872">
    <property type="term" value="F:metal ion binding"/>
    <property type="evidence" value="ECO:0007669"/>
    <property type="project" value="UniProtKB-KW"/>
</dbReference>
<protein>
    <submittedName>
        <fullName evidence="6">4Fe-4S binding protein</fullName>
    </submittedName>
</protein>
<sequence>MDKTIDDIWSIVPDYFNRKECEGCGCCISICPAHAITMIERMDGSERPVVDMSKCIRCTRCMDACEIYKCYHA</sequence>
<proteinExistence type="predicted"/>
<comment type="caution">
    <text evidence="6">The sequence shown here is derived from an EMBL/GenBank/DDBJ whole genome shotgun (WGS) entry which is preliminary data.</text>
</comment>
<keyword evidence="8" id="KW-1185">Reference proteome</keyword>
<dbReference type="InterPro" id="IPR017900">
    <property type="entry name" value="4Fe4S_Fe_S_CS"/>
</dbReference>
<dbReference type="KEGG" id="mhw:ACT01_08560"/>
<organism evidence="6 7">
    <name type="scientific">Megasphaera hexanoica</name>
    <dbReference type="NCBI Taxonomy" id="1675036"/>
    <lineage>
        <taxon>Bacteria</taxon>
        <taxon>Bacillati</taxon>
        <taxon>Bacillota</taxon>
        <taxon>Negativicutes</taxon>
        <taxon>Veillonellales</taxon>
        <taxon>Veillonellaceae</taxon>
        <taxon>Megasphaera</taxon>
    </lineage>
</organism>
<dbReference type="EMBL" id="JABAFG010000015">
    <property type="protein sequence ID" value="NME28817.1"/>
    <property type="molecule type" value="Genomic_DNA"/>
</dbReference>
<reference evidence="6 7" key="1">
    <citation type="submission" date="2020-04" db="EMBL/GenBank/DDBJ databases">
        <authorList>
            <person name="Hitch T.C.A."/>
            <person name="Wylensek D."/>
            <person name="Clavel T."/>
        </authorList>
    </citation>
    <scope>NUCLEOTIDE SEQUENCE [LARGE SCALE GENOMIC DNA]</scope>
    <source>
        <strain evidence="6 7">Oil-RF-744-FAT-WT-6-1</strain>
    </source>
</reference>
<evidence type="ECO:0000313" key="5">
    <source>
        <dbReference type="EMBL" id="MFG6271595.1"/>
    </source>
</evidence>
<dbReference type="GO" id="GO:0051536">
    <property type="term" value="F:iron-sulfur cluster binding"/>
    <property type="evidence" value="ECO:0007669"/>
    <property type="project" value="UniProtKB-KW"/>
</dbReference>
<keyword evidence="2" id="KW-0408">Iron</keyword>
<reference evidence="5 8" key="2">
    <citation type="submission" date="2024-10" db="EMBL/GenBank/DDBJ databases">
        <authorList>
            <person name="Sang B.-I."/>
            <person name="Prabhaharan D."/>
        </authorList>
    </citation>
    <scope>NUCLEOTIDE SEQUENCE [LARGE SCALE GENOMIC DNA]</scope>
    <source>
        <strain evidence="5 8">MH</strain>
    </source>
</reference>